<accession>A0A9J6GR17</accession>
<dbReference type="AlphaFoldDB" id="A0A9J6GR17"/>
<keyword evidence="2" id="KW-1185">Reference proteome</keyword>
<protein>
    <submittedName>
        <fullName evidence="1">Uncharacterized protein</fullName>
    </submittedName>
</protein>
<evidence type="ECO:0000313" key="1">
    <source>
        <dbReference type="EMBL" id="KAH9377120.1"/>
    </source>
</evidence>
<dbReference type="Proteomes" id="UP000821853">
    <property type="component" value="Unassembled WGS sequence"/>
</dbReference>
<gene>
    <name evidence="1" type="ORF">HPB48_008277</name>
</gene>
<comment type="caution">
    <text evidence="1">The sequence shown here is derived from an EMBL/GenBank/DDBJ whole genome shotgun (WGS) entry which is preliminary data.</text>
</comment>
<dbReference type="OMA" id="CFERKME"/>
<proteinExistence type="predicted"/>
<name>A0A9J6GR17_HAELO</name>
<sequence length="126" mass="14974">MRRQKQQPKPRFRQRAASRSVQLFRTKRKLARAQKNVEKLRVLNESVASTAFEQKNSGLPRKQRLAVRTCFKAASRKSSRGMTYDKLWVLECLLMRMKSPQLYEHIRRHQITTLPSKSCLDKQRIF</sequence>
<reference evidence="1 2" key="1">
    <citation type="journal article" date="2020" name="Cell">
        <title>Large-Scale Comparative Analyses of Tick Genomes Elucidate Their Genetic Diversity and Vector Capacities.</title>
        <authorList>
            <consortium name="Tick Genome and Microbiome Consortium (TIGMIC)"/>
            <person name="Jia N."/>
            <person name="Wang J."/>
            <person name="Shi W."/>
            <person name="Du L."/>
            <person name="Sun Y."/>
            <person name="Zhan W."/>
            <person name="Jiang J.F."/>
            <person name="Wang Q."/>
            <person name="Zhang B."/>
            <person name="Ji P."/>
            <person name="Bell-Sakyi L."/>
            <person name="Cui X.M."/>
            <person name="Yuan T.T."/>
            <person name="Jiang B.G."/>
            <person name="Yang W.F."/>
            <person name="Lam T.T."/>
            <person name="Chang Q.C."/>
            <person name="Ding S.J."/>
            <person name="Wang X.J."/>
            <person name="Zhu J.G."/>
            <person name="Ruan X.D."/>
            <person name="Zhao L."/>
            <person name="Wei J.T."/>
            <person name="Ye R.Z."/>
            <person name="Que T.C."/>
            <person name="Du C.H."/>
            <person name="Zhou Y.H."/>
            <person name="Cheng J.X."/>
            <person name="Dai P.F."/>
            <person name="Guo W.B."/>
            <person name="Han X.H."/>
            <person name="Huang E.J."/>
            <person name="Li L.F."/>
            <person name="Wei W."/>
            <person name="Gao Y.C."/>
            <person name="Liu J.Z."/>
            <person name="Shao H.Z."/>
            <person name="Wang X."/>
            <person name="Wang C.C."/>
            <person name="Yang T.C."/>
            <person name="Huo Q.B."/>
            <person name="Li W."/>
            <person name="Chen H.Y."/>
            <person name="Chen S.E."/>
            <person name="Zhou L.G."/>
            <person name="Ni X.B."/>
            <person name="Tian J.H."/>
            <person name="Sheng Y."/>
            <person name="Liu T."/>
            <person name="Pan Y.S."/>
            <person name="Xia L.Y."/>
            <person name="Li J."/>
            <person name="Zhao F."/>
            <person name="Cao W.C."/>
        </authorList>
    </citation>
    <scope>NUCLEOTIDE SEQUENCE [LARGE SCALE GENOMIC DNA]</scope>
    <source>
        <strain evidence="1">HaeL-2018</strain>
    </source>
</reference>
<dbReference type="VEuPathDB" id="VectorBase:HLOH_053400"/>
<organism evidence="1 2">
    <name type="scientific">Haemaphysalis longicornis</name>
    <name type="common">Bush tick</name>
    <dbReference type="NCBI Taxonomy" id="44386"/>
    <lineage>
        <taxon>Eukaryota</taxon>
        <taxon>Metazoa</taxon>
        <taxon>Ecdysozoa</taxon>
        <taxon>Arthropoda</taxon>
        <taxon>Chelicerata</taxon>
        <taxon>Arachnida</taxon>
        <taxon>Acari</taxon>
        <taxon>Parasitiformes</taxon>
        <taxon>Ixodida</taxon>
        <taxon>Ixodoidea</taxon>
        <taxon>Ixodidae</taxon>
        <taxon>Haemaphysalinae</taxon>
        <taxon>Haemaphysalis</taxon>
    </lineage>
</organism>
<dbReference type="EMBL" id="JABSTR010000008">
    <property type="protein sequence ID" value="KAH9377120.1"/>
    <property type="molecule type" value="Genomic_DNA"/>
</dbReference>
<evidence type="ECO:0000313" key="2">
    <source>
        <dbReference type="Proteomes" id="UP000821853"/>
    </source>
</evidence>